<comment type="caution">
    <text evidence="3">The sequence shown here is derived from an EMBL/GenBank/DDBJ whole genome shotgun (WGS) entry which is preliminary data.</text>
</comment>
<dbReference type="Proteomes" id="UP000567246">
    <property type="component" value="Unassembled WGS sequence"/>
</dbReference>
<evidence type="ECO:0000313" key="3">
    <source>
        <dbReference type="EMBL" id="MBB5849554.1"/>
    </source>
</evidence>
<feature type="transmembrane region" description="Helical" evidence="2">
    <location>
        <begin position="337"/>
        <end position="358"/>
    </location>
</feature>
<evidence type="ECO:0000256" key="2">
    <source>
        <dbReference type="SAM" id="Phobius"/>
    </source>
</evidence>
<feature type="transmembrane region" description="Helical" evidence="2">
    <location>
        <begin position="249"/>
        <end position="273"/>
    </location>
</feature>
<feature type="region of interest" description="Disordered" evidence="1">
    <location>
        <begin position="1"/>
        <end position="29"/>
    </location>
</feature>
<keyword evidence="2" id="KW-1133">Transmembrane helix</keyword>
<dbReference type="AlphaFoldDB" id="A0A7W9N1Q0"/>
<organism evidence="3 4">
    <name type="scientific">Micrococcus endophyticus</name>
    <dbReference type="NCBI Taxonomy" id="455343"/>
    <lineage>
        <taxon>Bacteria</taxon>
        <taxon>Bacillati</taxon>
        <taxon>Actinomycetota</taxon>
        <taxon>Actinomycetes</taxon>
        <taxon>Micrococcales</taxon>
        <taxon>Micrococcaceae</taxon>
        <taxon>Micrococcus</taxon>
    </lineage>
</organism>
<protein>
    <submittedName>
        <fullName evidence="3">Uncharacterized membrane protein YidH (DUF202 family)</fullName>
    </submittedName>
</protein>
<keyword evidence="4" id="KW-1185">Reference proteome</keyword>
<keyword evidence="2" id="KW-0812">Transmembrane</keyword>
<sequence length="375" mass="39664">MPTPSSATPDPASARSASGARPADALPDDGAPVRVRLGVLLARPVDPAVLDTAALAAQLDAAYPGLTWDVTARQEELGDEDDDALDLLEITRDRMLDEDWDIAVGVTGEPLQQGRHTLTEQVSPVHAAGVLSLAHLEEAPVDAVARVVGEVLGIDPDDDAPSAADRRAAAGWARQLADDVEHRDREAPAAYALRVAGRNARMLLGTVRANKPWTLAVSLTRSMSTALATGALTLITTDLWMLSAEYNGVQMAVLGAVSVLAVTLSLIVGAHLWERPRRRAEREQVTLFNLATVLTVLIGVVVLHVMLMLAALAGALLLVDPDVFHVVTEEPGEFVQYMKLAWFVGGLATIGSALGAGLEDDDAVRAAIFTRGASR</sequence>
<dbReference type="RefSeq" id="WP_184173169.1">
    <property type="nucleotide sequence ID" value="NZ_BAABAG010000017.1"/>
</dbReference>
<reference evidence="3 4" key="1">
    <citation type="submission" date="2020-08" db="EMBL/GenBank/DDBJ databases">
        <title>Sequencing the genomes of 1000 actinobacteria strains.</title>
        <authorList>
            <person name="Klenk H.-P."/>
        </authorList>
    </citation>
    <scope>NUCLEOTIDE SEQUENCE [LARGE SCALE GENOMIC DNA]</scope>
    <source>
        <strain evidence="3 4">DSM 17945</strain>
    </source>
</reference>
<keyword evidence="2" id="KW-0472">Membrane</keyword>
<feature type="transmembrane region" description="Helical" evidence="2">
    <location>
        <begin position="285"/>
        <end position="317"/>
    </location>
</feature>
<dbReference type="EMBL" id="JACHMW010000001">
    <property type="protein sequence ID" value="MBB5849554.1"/>
    <property type="molecule type" value="Genomic_DNA"/>
</dbReference>
<evidence type="ECO:0000313" key="4">
    <source>
        <dbReference type="Proteomes" id="UP000567246"/>
    </source>
</evidence>
<proteinExistence type="predicted"/>
<evidence type="ECO:0000256" key="1">
    <source>
        <dbReference type="SAM" id="MobiDB-lite"/>
    </source>
</evidence>
<gene>
    <name evidence="3" type="ORF">HDA33_002118</name>
</gene>
<feature type="compositionally biased region" description="Low complexity" evidence="1">
    <location>
        <begin position="1"/>
        <end position="25"/>
    </location>
</feature>
<name>A0A7W9N1Q0_9MICC</name>
<accession>A0A7W9N1Q0</accession>